<accession>A0AAW9R8E4</accession>
<comment type="similarity">
    <text evidence="2">Belongs to the bacterial solute-binding protein 3 family.</text>
</comment>
<dbReference type="RefSeq" id="WP_354694924.1">
    <property type="nucleotide sequence ID" value="NZ_JAZHOG010000004.1"/>
</dbReference>
<sequence>MLGAVSLILLYSGDDRPSVLDQVEQRGSLTVLTRNGASSYYLGADGPTGPEYELARAFSEYLGVNLELKVADAFSHLAQDLTAGRGDLIAANLSRTRRREFQFNFGPDYLETEILAVTRRRGANIGSLADLAGRSVMVIGGSSYEEALQQAREQVPGLTWEARDDVGIEDLLQAVSDGAVDATLIDSTIFRINRSFYPRLRIAFTLPGSVPHAWAFAPGPDDSLAQKARAFFLQVREDGRLAEVLDRFYVDVERLGQFDMFHFLERVRDRLPLLIEAFREAGEVYDMDWRLLAAVGYQESQWDPEASSYTGVRGIMMLTEQTAKQLGVADRLDPDQSIDGGARYLRRLHDRLPDRIADADRMWMALAAYNLGMGHLRDARRLTQKRGFDPDRWADVRQSLDLLSQEKWHSQTRHGYARGFEAKQFVANIQRYFEILTWMDTREHPLLVTQRHSAPDVFFTSEAYGAAPRRQTDASAPPEESGAP</sequence>
<keyword evidence="3 8" id="KW-0732">Signal</keyword>
<evidence type="ECO:0000313" key="12">
    <source>
        <dbReference type="Proteomes" id="UP001359886"/>
    </source>
</evidence>
<keyword evidence="12" id="KW-1185">Reference proteome</keyword>
<comment type="function">
    <text evidence="8">Murein-degrading enzyme that degrades murein glycan strands and insoluble, high-molecular weight murein sacculi, with the concomitant formation of a 1,6-anhydromuramoyl product. Lytic transglycosylases (LTs) play an integral role in the metabolism of the peptidoglycan (PG) sacculus. Their lytic action creates space within the PG sacculus to allow for its expansion as well as for the insertion of various structures such as secretion systems and flagella.</text>
</comment>
<comment type="similarity">
    <text evidence="1">Belongs to the transglycosylase Slt family.</text>
</comment>
<comment type="catalytic activity">
    <reaction evidence="8">
        <text>Exolytic cleavage of the (1-&gt;4)-beta-glycosidic linkage between N-acetylmuramic acid (MurNAc) and N-acetylglucosamine (GlcNAc) residues in peptidoglycan, from either the reducing or the non-reducing ends of the peptidoglycan chains, with concomitant formation of a 1,6-anhydrobond in the MurNAc residue.</text>
        <dbReference type="EC" id="4.2.2.n1"/>
    </reaction>
</comment>
<reference evidence="11 12" key="1">
    <citation type="submission" date="2024-02" db="EMBL/GenBank/DDBJ databases">
        <title>A novel Wenzhouxiangellaceae bacterium, isolated from coastal sediments.</title>
        <authorList>
            <person name="Du Z.-J."/>
            <person name="Ye Y.-Q."/>
            <person name="Zhang X.-Y."/>
        </authorList>
    </citation>
    <scope>NUCLEOTIDE SEQUENCE [LARGE SCALE GENOMIC DNA]</scope>
    <source>
        <strain evidence="11 12">CH-27</strain>
    </source>
</reference>
<comment type="caution">
    <text evidence="8">Lacks conserved residue(s) required for the propagation of feature annotation.</text>
</comment>
<dbReference type="Proteomes" id="UP001359886">
    <property type="component" value="Unassembled WGS sequence"/>
</dbReference>
<dbReference type="Pfam" id="PF01464">
    <property type="entry name" value="SLT"/>
    <property type="match status" value="1"/>
</dbReference>
<dbReference type="SUPFAM" id="SSF53850">
    <property type="entry name" value="Periplasmic binding protein-like II"/>
    <property type="match status" value="1"/>
</dbReference>
<dbReference type="PROSITE" id="PS00922">
    <property type="entry name" value="TRANSGLYCOSYLASE"/>
    <property type="match status" value="1"/>
</dbReference>
<evidence type="ECO:0000256" key="6">
    <source>
        <dbReference type="ARBA" id="ARBA00023239"/>
    </source>
</evidence>
<dbReference type="InterPro" id="IPR008258">
    <property type="entry name" value="Transglycosylase_SLT_dom_1"/>
</dbReference>
<comment type="similarity">
    <text evidence="8">In the N-terminal section; belongs to the bacterial solute-binding protein 3 family.</text>
</comment>
<dbReference type="GO" id="GO:0008933">
    <property type="term" value="F:peptidoglycan lytic transglycosylase activity"/>
    <property type="evidence" value="ECO:0007669"/>
    <property type="project" value="UniProtKB-UniRule"/>
</dbReference>
<keyword evidence="5 8" id="KW-0998">Cell outer membrane</keyword>
<comment type="similarity">
    <text evidence="8">In the C-terminal section; belongs to the transglycosylase Slt family.</text>
</comment>
<evidence type="ECO:0000256" key="9">
    <source>
        <dbReference type="SAM" id="MobiDB-lite"/>
    </source>
</evidence>
<dbReference type="AlphaFoldDB" id="A0AAW9R8E4"/>
<dbReference type="Pfam" id="PF00497">
    <property type="entry name" value="SBP_bac_3"/>
    <property type="match status" value="1"/>
</dbReference>
<gene>
    <name evidence="8 11" type="primary">mltF</name>
    <name evidence="11" type="ORF">V3330_08240</name>
</gene>
<dbReference type="HAMAP" id="MF_02016">
    <property type="entry name" value="MltF"/>
    <property type="match status" value="1"/>
</dbReference>
<dbReference type="SMART" id="SM00062">
    <property type="entry name" value="PBPb"/>
    <property type="match status" value="1"/>
</dbReference>
<dbReference type="InterPro" id="IPR023703">
    <property type="entry name" value="MltF"/>
</dbReference>
<feature type="region of interest" description="LT domain" evidence="8">
    <location>
        <begin position="253"/>
        <end position="484"/>
    </location>
</feature>
<dbReference type="Gene3D" id="1.10.530.10">
    <property type="match status" value="1"/>
</dbReference>
<evidence type="ECO:0000256" key="1">
    <source>
        <dbReference type="ARBA" id="ARBA00007734"/>
    </source>
</evidence>
<evidence type="ECO:0000256" key="4">
    <source>
        <dbReference type="ARBA" id="ARBA00023136"/>
    </source>
</evidence>
<comment type="caution">
    <text evidence="11">The sequence shown here is derived from an EMBL/GenBank/DDBJ whole genome shotgun (WGS) entry which is preliminary data.</text>
</comment>
<dbReference type="PANTHER" id="PTHR35936">
    <property type="entry name" value="MEMBRANE-BOUND LYTIC MUREIN TRANSGLYCOSYLASE F"/>
    <property type="match status" value="1"/>
</dbReference>
<dbReference type="EC" id="4.2.2.n1" evidence="8"/>
<comment type="domain">
    <text evidence="8">The N-terminal domain does not have lytic activity and probably modulates enzymatic activity. The C-terminal domain is the catalytic active domain.</text>
</comment>
<dbReference type="GO" id="GO:0071555">
    <property type="term" value="P:cell wall organization"/>
    <property type="evidence" value="ECO:0007669"/>
    <property type="project" value="UniProtKB-KW"/>
</dbReference>
<evidence type="ECO:0000256" key="3">
    <source>
        <dbReference type="ARBA" id="ARBA00022729"/>
    </source>
</evidence>
<dbReference type="CDD" id="cd01009">
    <property type="entry name" value="PBP2_YfhD_N"/>
    <property type="match status" value="1"/>
</dbReference>
<dbReference type="SUPFAM" id="SSF53955">
    <property type="entry name" value="Lysozyme-like"/>
    <property type="match status" value="1"/>
</dbReference>
<evidence type="ECO:0000256" key="8">
    <source>
        <dbReference type="HAMAP-Rule" id="MF_02016"/>
    </source>
</evidence>
<dbReference type="NCBIfam" id="NF008112">
    <property type="entry name" value="PRK10859.1"/>
    <property type="match status" value="1"/>
</dbReference>
<dbReference type="CDD" id="cd13403">
    <property type="entry name" value="MLTF-like"/>
    <property type="match status" value="1"/>
</dbReference>
<dbReference type="GO" id="GO:0009279">
    <property type="term" value="C:cell outer membrane"/>
    <property type="evidence" value="ECO:0007669"/>
    <property type="project" value="UniProtKB-SubCell"/>
</dbReference>
<evidence type="ECO:0000256" key="7">
    <source>
        <dbReference type="ARBA" id="ARBA00023316"/>
    </source>
</evidence>
<dbReference type="Gene3D" id="3.40.190.10">
    <property type="entry name" value="Periplasmic binding protein-like II"/>
    <property type="match status" value="2"/>
</dbReference>
<dbReference type="GO" id="GO:0016998">
    <property type="term" value="P:cell wall macromolecule catabolic process"/>
    <property type="evidence" value="ECO:0007669"/>
    <property type="project" value="UniProtKB-UniRule"/>
</dbReference>
<dbReference type="InterPro" id="IPR023346">
    <property type="entry name" value="Lysozyme-like_dom_sf"/>
</dbReference>
<organism evidence="11 12">
    <name type="scientific">Elongatibacter sediminis</name>
    <dbReference type="NCBI Taxonomy" id="3119006"/>
    <lineage>
        <taxon>Bacteria</taxon>
        <taxon>Pseudomonadati</taxon>
        <taxon>Pseudomonadota</taxon>
        <taxon>Gammaproteobacteria</taxon>
        <taxon>Chromatiales</taxon>
        <taxon>Wenzhouxiangellaceae</taxon>
        <taxon>Elongatibacter</taxon>
    </lineage>
</organism>
<keyword evidence="4 8" id="KW-0472">Membrane</keyword>
<evidence type="ECO:0000259" key="10">
    <source>
        <dbReference type="SMART" id="SM00062"/>
    </source>
</evidence>
<name>A0AAW9R8E4_9GAMM</name>
<evidence type="ECO:0000256" key="5">
    <source>
        <dbReference type="ARBA" id="ARBA00023237"/>
    </source>
</evidence>
<dbReference type="InterPro" id="IPR000189">
    <property type="entry name" value="Transglyc_AS"/>
</dbReference>
<feature type="active site" evidence="8">
    <location>
        <position position="299"/>
    </location>
</feature>
<dbReference type="EMBL" id="JAZHOG010000004">
    <property type="protein sequence ID" value="MEJ8567610.1"/>
    <property type="molecule type" value="Genomic_DNA"/>
</dbReference>
<dbReference type="PANTHER" id="PTHR35936:SF32">
    <property type="entry name" value="MEMBRANE-BOUND LYTIC MUREIN TRANSGLYCOSYLASE F"/>
    <property type="match status" value="1"/>
</dbReference>
<comment type="subcellular location">
    <subcellularLocation>
        <location evidence="8">Cell outer membrane</location>
        <topology evidence="8">Peripheral membrane protein</topology>
    </subcellularLocation>
    <text evidence="8">Attached to the inner leaflet of the outer membrane.</text>
</comment>
<protein>
    <recommendedName>
        <fullName evidence="8">Membrane-bound lytic murein transglycosylase F</fullName>
        <ecNumber evidence="8">4.2.2.n1</ecNumber>
    </recommendedName>
    <alternativeName>
        <fullName evidence="8">Murein lyase F</fullName>
    </alternativeName>
</protein>
<proteinExistence type="inferred from homology"/>
<evidence type="ECO:0000256" key="2">
    <source>
        <dbReference type="ARBA" id="ARBA00010333"/>
    </source>
</evidence>
<keyword evidence="6 8" id="KW-0456">Lyase</keyword>
<evidence type="ECO:0000313" key="11">
    <source>
        <dbReference type="EMBL" id="MEJ8567610.1"/>
    </source>
</evidence>
<feature type="domain" description="Solute-binding protein family 3/N-terminal" evidence="10">
    <location>
        <begin position="28"/>
        <end position="252"/>
    </location>
</feature>
<dbReference type="InterPro" id="IPR001638">
    <property type="entry name" value="Solute-binding_3/MltF_N"/>
</dbReference>
<keyword evidence="7 8" id="KW-0961">Cell wall biogenesis/degradation</keyword>
<feature type="region of interest" description="Disordered" evidence="9">
    <location>
        <begin position="464"/>
        <end position="484"/>
    </location>
</feature>
<dbReference type="GO" id="GO:0009253">
    <property type="term" value="P:peptidoglycan catabolic process"/>
    <property type="evidence" value="ECO:0007669"/>
    <property type="project" value="TreeGrafter"/>
</dbReference>